<reference evidence="2 3" key="1">
    <citation type="submission" date="2019-06" db="EMBL/GenBank/DDBJ databases">
        <title>Tsukamurella conjunctivitidis sp. nov., Tsukamurella assacharolytica sp. nov. and Tsukamurella sputae sp. nov. isolated from patients with conjunctivitis, bacteraemia (lymphoma) and respiratory infection (sputum) in Hong Kong.</title>
        <authorList>
            <person name="Teng J.L.L."/>
            <person name="Lee H.H."/>
            <person name="Fong J.Y.H."/>
            <person name="Fok K.M.N."/>
            <person name="Lau S.K.P."/>
            <person name="Woo P.C.Y."/>
        </authorList>
    </citation>
    <scope>NUCLEOTIDE SEQUENCE [LARGE SCALE GENOMIC DNA]</scope>
    <source>
        <strain evidence="2 3">HKU72</strain>
    </source>
</reference>
<dbReference type="Proteomes" id="UP000319375">
    <property type="component" value="Unassembled WGS sequence"/>
</dbReference>
<protein>
    <submittedName>
        <fullName evidence="2">Uncharacterized protein</fullName>
    </submittedName>
</protein>
<organism evidence="2 3">
    <name type="scientific">Tsukamurella conjunctivitidis</name>
    <dbReference type="NCBI Taxonomy" id="2592068"/>
    <lineage>
        <taxon>Bacteria</taxon>
        <taxon>Bacillati</taxon>
        <taxon>Actinomycetota</taxon>
        <taxon>Actinomycetes</taxon>
        <taxon>Mycobacteriales</taxon>
        <taxon>Tsukamurellaceae</taxon>
        <taxon>Tsukamurella</taxon>
    </lineage>
</organism>
<sequence>MDDAATVAQISARDFAEVRKAVEALDYLGFDMTDEKATFNTLRRFLADVAGAATFRADKLDVKQVLREASEPDPARVRAVGDRIVGVHLRELRDSLAEHGDEAVAEIDRRRDALRDRYNELRPVAAHLSAEDAIGTGLVDEYREYKSLLGAWKAVQSAERALLNVRAIPSEGGAHAKLSHRQWRIGHLAWARKTGRIELDIEDGSGRELYEAAAQSTVTEPEVSGQFDPFDTRNTGGGIPGPQAAPEKVVLGHNL</sequence>
<evidence type="ECO:0000313" key="3">
    <source>
        <dbReference type="Proteomes" id="UP000319375"/>
    </source>
</evidence>
<dbReference type="EMBL" id="VIGX01000014">
    <property type="protein sequence ID" value="TWS27402.1"/>
    <property type="molecule type" value="Genomic_DNA"/>
</dbReference>
<feature type="region of interest" description="Disordered" evidence="1">
    <location>
        <begin position="216"/>
        <end position="255"/>
    </location>
</feature>
<comment type="caution">
    <text evidence="2">The sequence shown here is derived from an EMBL/GenBank/DDBJ whole genome shotgun (WGS) entry which is preliminary data.</text>
</comment>
<evidence type="ECO:0000313" key="2">
    <source>
        <dbReference type="EMBL" id="TWS27402.1"/>
    </source>
</evidence>
<dbReference type="AlphaFoldDB" id="A0A5C5RXA9"/>
<evidence type="ECO:0000256" key="1">
    <source>
        <dbReference type="SAM" id="MobiDB-lite"/>
    </source>
</evidence>
<dbReference type="RefSeq" id="WP_146488539.1">
    <property type="nucleotide sequence ID" value="NZ_VIGX01000014.1"/>
</dbReference>
<dbReference type="OrthoDB" id="9832746at2"/>
<accession>A0A5C5RXA9</accession>
<keyword evidence="3" id="KW-1185">Reference proteome</keyword>
<proteinExistence type="predicted"/>
<gene>
    <name evidence="2" type="ORF">FK530_18955</name>
</gene>
<name>A0A5C5RXA9_9ACTN</name>